<dbReference type="Proteomes" id="UP000008825">
    <property type="component" value="Chromosome"/>
</dbReference>
<dbReference type="AlphaFoldDB" id="B5EH66"/>
<evidence type="ECO:0000256" key="1">
    <source>
        <dbReference type="SAM" id="Phobius"/>
    </source>
</evidence>
<keyword evidence="3" id="KW-1185">Reference proteome</keyword>
<dbReference type="HOGENOM" id="CLU_198930_0_0_7"/>
<keyword evidence="1" id="KW-0812">Transmembrane</keyword>
<protein>
    <submittedName>
        <fullName evidence="2">Uncharacterized protein</fullName>
    </submittedName>
</protein>
<reference evidence="2 3" key="1">
    <citation type="submission" date="2008-07" db="EMBL/GenBank/DDBJ databases">
        <title>Complete sequence of Geobacter bemidjiensis BEM.</title>
        <authorList>
            <consortium name="US DOE Joint Genome Institute"/>
            <person name="Lucas S."/>
            <person name="Copeland A."/>
            <person name="Lapidus A."/>
            <person name="Glavina del Rio T."/>
            <person name="Dalin E."/>
            <person name="Tice H."/>
            <person name="Bruce D."/>
            <person name="Goodwin L."/>
            <person name="Pitluck S."/>
            <person name="Kiss H."/>
            <person name="Brettin T."/>
            <person name="Detter J.C."/>
            <person name="Han C."/>
            <person name="Kuske C.R."/>
            <person name="Schmutz J."/>
            <person name="Larimer F."/>
            <person name="Land M."/>
            <person name="Hauser L."/>
            <person name="Kyrpides N."/>
            <person name="Lykidis A."/>
            <person name="Lovley D."/>
            <person name="Richardson P."/>
        </authorList>
    </citation>
    <scope>NUCLEOTIDE SEQUENCE [LARGE SCALE GENOMIC DNA]</scope>
    <source>
        <strain evidence="3">ATCC BAA-1014 / DSM 16622 / JCM 12645 / Bem</strain>
    </source>
</reference>
<organism evidence="2 3">
    <name type="scientific">Citrifermentans bemidjiense (strain ATCC BAA-1014 / DSM 16622 / JCM 12645 / Bem)</name>
    <name type="common">Geobacter bemidjiensis</name>
    <dbReference type="NCBI Taxonomy" id="404380"/>
    <lineage>
        <taxon>Bacteria</taxon>
        <taxon>Pseudomonadati</taxon>
        <taxon>Thermodesulfobacteriota</taxon>
        <taxon>Desulfuromonadia</taxon>
        <taxon>Geobacterales</taxon>
        <taxon>Geobacteraceae</taxon>
        <taxon>Citrifermentans</taxon>
    </lineage>
</organism>
<gene>
    <name evidence="2" type="ordered locus">Gbem_1149</name>
</gene>
<evidence type="ECO:0000313" key="3">
    <source>
        <dbReference type="Proteomes" id="UP000008825"/>
    </source>
</evidence>
<evidence type="ECO:0000313" key="2">
    <source>
        <dbReference type="EMBL" id="ACH38168.2"/>
    </source>
</evidence>
<name>B5EH66_CITBB</name>
<reference evidence="2 3" key="2">
    <citation type="journal article" date="2010" name="BMC Genomics">
        <title>The genome of Geobacter bemidjiensis, exemplar for the subsurface clade of Geobacter species that predominate in Fe(III)-reducing subsurface environments.</title>
        <authorList>
            <person name="Aklujkar M."/>
            <person name="Young N.D."/>
            <person name="Holmes D."/>
            <person name="Chavan M."/>
            <person name="Risso C."/>
            <person name="Kiss H.E."/>
            <person name="Han C.S."/>
            <person name="Land M.L."/>
            <person name="Lovley D.R."/>
        </authorList>
    </citation>
    <scope>NUCLEOTIDE SEQUENCE [LARGE SCALE GENOMIC DNA]</scope>
    <source>
        <strain evidence="3">ATCC BAA-1014 / DSM 16622 / JCM 12645 / Bem</strain>
    </source>
</reference>
<keyword evidence="1" id="KW-1133">Transmembrane helix</keyword>
<dbReference type="EMBL" id="CP001124">
    <property type="protein sequence ID" value="ACH38168.2"/>
    <property type="molecule type" value="Genomic_DNA"/>
</dbReference>
<accession>B5EH66</accession>
<feature type="transmembrane region" description="Helical" evidence="1">
    <location>
        <begin position="25"/>
        <end position="47"/>
    </location>
</feature>
<dbReference type="KEGG" id="gbm:Gbem_1149"/>
<proteinExistence type="predicted"/>
<keyword evidence="1" id="KW-0472">Membrane</keyword>
<sequence length="76" mass="8332">MLTTGDGSGTLGGTKIRRKRGSSKMFWLQLAGVAALVTVGIFGIAFLEEKLVSGPRRRQLQEKAREKINAGTRREE</sequence>